<keyword evidence="2" id="KW-0812">Transmembrane</keyword>
<sequence length="173" mass="20314">MTELVHSSPILRKELGAQEERYQKQIDELTLSLAEKQDEVSKLGQTLETLKGVQETLANTEELQEKLSLLQQDVRDRNAQLDCKYQMVCFIILSILHIFLFHIYAEHEISKVKITPFFHLFRSYYSPFSFIFSIGISLKEHNHTLFLYALLAKCKNKDTHRAHQQLTKHPVLW</sequence>
<keyword evidence="1" id="KW-0175">Coiled coil</keyword>
<evidence type="ECO:0000256" key="2">
    <source>
        <dbReference type="SAM" id="Phobius"/>
    </source>
</evidence>
<protein>
    <submittedName>
        <fullName evidence="3">Uncharacterized protein</fullName>
    </submittedName>
</protein>
<feature type="transmembrane region" description="Helical" evidence="2">
    <location>
        <begin position="117"/>
        <end position="138"/>
    </location>
</feature>
<dbReference type="AlphaFoldDB" id="A0A5B7E9I5"/>
<organism evidence="3 4">
    <name type="scientific">Portunus trituberculatus</name>
    <name type="common">Swimming crab</name>
    <name type="synonym">Neptunus trituberculatus</name>
    <dbReference type="NCBI Taxonomy" id="210409"/>
    <lineage>
        <taxon>Eukaryota</taxon>
        <taxon>Metazoa</taxon>
        <taxon>Ecdysozoa</taxon>
        <taxon>Arthropoda</taxon>
        <taxon>Crustacea</taxon>
        <taxon>Multicrustacea</taxon>
        <taxon>Malacostraca</taxon>
        <taxon>Eumalacostraca</taxon>
        <taxon>Eucarida</taxon>
        <taxon>Decapoda</taxon>
        <taxon>Pleocyemata</taxon>
        <taxon>Brachyura</taxon>
        <taxon>Eubrachyura</taxon>
        <taxon>Portunoidea</taxon>
        <taxon>Portunidae</taxon>
        <taxon>Portuninae</taxon>
        <taxon>Portunus</taxon>
    </lineage>
</organism>
<feature type="coiled-coil region" evidence="1">
    <location>
        <begin position="12"/>
        <end position="80"/>
    </location>
</feature>
<gene>
    <name evidence="3" type="ORF">E2C01_023249</name>
</gene>
<evidence type="ECO:0000313" key="4">
    <source>
        <dbReference type="Proteomes" id="UP000324222"/>
    </source>
</evidence>
<comment type="caution">
    <text evidence="3">The sequence shown here is derived from an EMBL/GenBank/DDBJ whole genome shotgun (WGS) entry which is preliminary data.</text>
</comment>
<dbReference type="Proteomes" id="UP000324222">
    <property type="component" value="Unassembled WGS sequence"/>
</dbReference>
<dbReference type="EMBL" id="VSRR010002173">
    <property type="protein sequence ID" value="MPC29995.1"/>
    <property type="molecule type" value="Genomic_DNA"/>
</dbReference>
<accession>A0A5B7E9I5</accession>
<keyword evidence="4" id="KW-1185">Reference proteome</keyword>
<evidence type="ECO:0000256" key="1">
    <source>
        <dbReference type="SAM" id="Coils"/>
    </source>
</evidence>
<keyword evidence="2" id="KW-0472">Membrane</keyword>
<proteinExistence type="predicted"/>
<name>A0A5B7E9I5_PORTR</name>
<dbReference type="OrthoDB" id="6374570at2759"/>
<keyword evidence="2" id="KW-1133">Transmembrane helix</keyword>
<reference evidence="3 4" key="1">
    <citation type="submission" date="2019-05" db="EMBL/GenBank/DDBJ databases">
        <title>Another draft genome of Portunus trituberculatus and its Hox gene families provides insights of decapod evolution.</title>
        <authorList>
            <person name="Jeong J.-H."/>
            <person name="Song I."/>
            <person name="Kim S."/>
            <person name="Choi T."/>
            <person name="Kim D."/>
            <person name="Ryu S."/>
            <person name="Kim W."/>
        </authorList>
    </citation>
    <scope>NUCLEOTIDE SEQUENCE [LARGE SCALE GENOMIC DNA]</scope>
    <source>
        <tissue evidence="3">Muscle</tissue>
    </source>
</reference>
<evidence type="ECO:0000313" key="3">
    <source>
        <dbReference type="EMBL" id="MPC29995.1"/>
    </source>
</evidence>
<feature type="transmembrane region" description="Helical" evidence="2">
    <location>
        <begin position="85"/>
        <end position="105"/>
    </location>
</feature>